<evidence type="ECO:0000256" key="1">
    <source>
        <dbReference type="ARBA" id="ARBA00023172"/>
    </source>
</evidence>
<evidence type="ECO:0000313" key="4">
    <source>
        <dbReference type="Proteomes" id="UP000294360"/>
    </source>
</evidence>
<dbReference type="Pfam" id="PF00589">
    <property type="entry name" value="Phage_integrase"/>
    <property type="match status" value="1"/>
</dbReference>
<reference evidence="3 4" key="1">
    <citation type="submission" date="2019-03" db="EMBL/GenBank/DDBJ databases">
        <authorList>
            <person name="Kox A.R. M."/>
        </authorList>
    </citation>
    <scope>NUCLEOTIDE SEQUENCE [LARGE SCALE GENOMIC DNA]</scope>
    <source>
        <strain evidence="3">MTUNDRAET4 annotated genome</strain>
    </source>
</reference>
<sequence length="431" mass="48287">MRRAPVDEAVIDSFLDYRRSTTSLAVGATARRSVARYWNDRARTASGWPSQLLYEPPSRRPEAFPPWQAYPIGLRLDIEAYLGSLTKVRKTAKGKRVLPAKATTIRNRRTMLEAALRMASRIGVGMEELASLSSFLDPAVSRRVLDAYWEKSGEQPSIFTIDLARLFLSVARSAHCLSVERLEELDDMRGELEHHSPAAMTDKNLAAIRMFMQGEAWRALHHLPELLMDQAKEASYSAPVKAAGRAQMAVAIGILNVAPIRRANLGQIRIGENLIRTGGPKTPYRLVFPGYDVKNRVTLDFPLDAELTALIDDYLFNYRPALIDHSGGSWLFPGEGDGHKYLATLSGQITTSIEKSIGLRLTVHQFRHLSAAIILKHQPGNYELVRLLLGHRTVQVTIRNYIGLETTHASEVYGNLVRNLRARRLEEEDDA</sequence>
<proteinExistence type="predicted"/>
<dbReference type="InterPro" id="IPR002104">
    <property type="entry name" value="Integrase_catalytic"/>
</dbReference>
<dbReference type="Proteomes" id="UP000294360">
    <property type="component" value="Chromosome"/>
</dbReference>
<accession>A0A4V6IN32</accession>
<dbReference type="InterPro" id="IPR011010">
    <property type="entry name" value="DNA_brk_join_enz"/>
</dbReference>
<evidence type="ECO:0000259" key="2">
    <source>
        <dbReference type="Pfam" id="PF00589"/>
    </source>
</evidence>
<dbReference type="EMBL" id="LR536450">
    <property type="protein sequence ID" value="VFU10498.1"/>
    <property type="molecule type" value="Genomic_DNA"/>
</dbReference>
<evidence type="ECO:0000313" key="3">
    <source>
        <dbReference type="EMBL" id="VFU10498.1"/>
    </source>
</evidence>
<dbReference type="GO" id="GO:0003677">
    <property type="term" value="F:DNA binding"/>
    <property type="evidence" value="ECO:0007669"/>
    <property type="project" value="InterPro"/>
</dbReference>
<dbReference type="KEGG" id="mtun:MTUNDRAET4_3611"/>
<dbReference type="SUPFAM" id="SSF56349">
    <property type="entry name" value="DNA breaking-rejoining enzymes"/>
    <property type="match status" value="1"/>
</dbReference>
<gene>
    <name evidence="3" type="ORF">MTUNDRAET4_3611</name>
</gene>
<organism evidence="3 4">
    <name type="scientific">Methylocella tundrae</name>
    <dbReference type="NCBI Taxonomy" id="227605"/>
    <lineage>
        <taxon>Bacteria</taxon>
        <taxon>Pseudomonadati</taxon>
        <taxon>Pseudomonadota</taxon>
        <taxon>Alphaproteobacteria</taxon>
        <taxon>Hyphomicrobiales</taxon>
        <taxon>Beijerinckiaceae</taxon>
        <taxon>Methylocella</taxon>
    </lineage>
</organism>
<feature type="domain" description="Tyr recombinase" evidence="2">
    <location>
        <begin position="252"/>
        <end position="404"/>
    </location>
</feature>
<dbReference type="Gene3D" id="1.10.443.10">
    <property type="entry name" value="Intergrase catalytic core"/>
    <property type="match status" value="1"/>
</dbReference>
<name>A0A4V6IN32_METTU</name>
<dbReference type="AlphaFoldDB" id="A0A4V6IN32"/>
<keyword evidence="1" id="KW-0233">DNA recombination</keyword>
<dbReference type="GO" id="GO:0006310">
    <property type="term" value="P:DNA recombination"/>
    <property type="evidence" value="ECO:0007669"/>
    <property type="project" value="UniProtKB-KW"/>
</dbReference>
<dbReference type="InterPro" id="IPR013762">
    <property type="entry name" value="Integrase-like_cat_sf"/>
</dbReference>
<dbReference type="GO" id="GO:0015074">
    <property type="term" value="P:DNA integration"/>
    <property type="evidence" value="ECO:0007669"/>
    <property type="project" value="InterPro"/>
</dbReference>
<protein>
    <submittedName>
        <fullName evidence="3">Phage integrase</fullName>
    </submittedName>
</protein>